<dbReference type="Pfam" id="PF02518">
    <property type="entry name" value="HATPase_c"/>
    <property type="match status" value="1"/>
</dbReference>
<comment type="catalytic activity">
    <reaction evidence="1">
        <text>ATP + protein L-histidine = ADP + protein N-phospho-L-histidine.</text>
        <dbReference type="EC" id="2.7.13.3"/>
    </reaction>
</comment>
<dbReference type="EC" id="2.7.13.3" evidence="3"/>
<feature type="transmembrane region" description="Helical" evidence="11">
    <location>
        <begin position="174"/>
        <end position="200"/>
    </location>
</feature>
<protein>
    <recommendedName>
        <fullName evidence="3">histidine kinase</fullName>
        <ecNumber evidence="3">2.7.13.3</ecNumber>
    </recommendedName>
</protein>
<dbReference type="InterPro" id="IPR003661">
    <property type="entry name" value="HisK_dim/P_dom"/>
</dbReference>
<feature type="domain" description="Histidine kinase" evidence="12">
    <location>
        <begin position="216"/>
        <end position="428"/>
    </location>
</feature>
<dbReference type="SMART" id="SM00388">
    <property type="entry name" value="HisKA"/>
    <property type="match status" value="1"/>
</dbReference>
<feature type="transmembrane region" description="Helical" evidence="11">
    <location>
        <begin position="12"/>
        <end position="32"/>
    </location>
</feature>
<dbReference type="PRINTS" id="PR00344">
    <property type="entry name" value="BCTRLSENSOR"/>
</dbReference>
<keyword evidence="6 11" id="KW-0812">Transmembrane</keyword>
<dbReference type="PANTHER" id="PTHR45436:SF5">
    <property type="entry name" value="SENSOR HISTIDINE KINASE TRCS"/>
    <property type="match status" value="1"/>
</dbReference>
<evidence type="ECO:0000259" key="12">
    <source>
        <dbReference type="PROSITE" id="PS50109"/>
    </source>
</evidence>
<dbReference type="InterPro" id="IPR036097">
    <property type="entry name" value="HisK_dim/P_sf"/>
</dbReference>
<dbReference type="PANTHER" id="PTHR45436">
    <property type="entry name" value="SENSOR HISTIDINE KINASE YKOH"/>
    <property type="match status" value="1"/>
</dbReference>
<dbReference type="Gene3D" id="3.30.565.10">
    <property type="entry name" value="Histidine kinase-like ATPase, C-terminal domain"/>
    <property type="match status" value="1"/>
</dbReference>
<keyword evidence="5" id="KW-0808">Transferase</keyword>
<dbReference type="OrthoDB" id="9813151at2"/>
<dbReference type="SUPFAM" id="SSF47384">
    <property type="entry name" value="Homodimeric domain of signal transducing histidine kinase"/>
    <property type="match status" value="1"/>
</dbReference>
<keyword evidence="10 11" id="KW-0472">Membrane</keyword>
<dbReference type="GO" id="GO:0016020">
    <property type="term" value="C:membrane"/>
    <property type="evidence" value="ECO:0007669"/>
    <property type="project" value="UniProtKB-SubCell"/>
</dbReference>
<dbReference type="InterPro" id="IPR004358">
    <property type="entry name" value="Sig_transdc_His_kin-like_C"/>
</dbReference>
<dbReference type="GO" id="GO:0000155">
    <property type="term" value="F:phosphorelay sensor kinase activity"/>
    <property type="evidence" value="ECO:0007669"/>
    <property type="project" value="InterPro"/>
</dbReference>
<evidence type="ECO:0000256" key="1">
    <source>
        <dbReference type="ARBA" id="ARBA00000085"/>
    </source>
</evidence>
<evidence type="ECO:0000256" key="10">
    <source>
        <dbReference type="ARBA" id="ARBA00023136"/>
    </source>
</evidence>
<keyword evidence="7 13" id="KW-0418">Kinase</keyword>
<keyword evidence="9" id="KW-0902">Two-component regulatory system</keyword>
<dbReference type="AlphaFoldDB" id="A0A1G9WBN9"/>
<reference evidence="13 14" key="1">
    <citation type="submission" date="2016-10" db="EMBL/GenBank/DDBJ databases">
        <authorList>
            <person name="de Groot N.N."/>
        </authorList>
    </citation>
    <scope>NUCLEOTIDE SEQUENCE [LARGE SCALE GENOMIC DNA]</scope>
    <source>
        <strain evidence="13 14">CGMCC 1.5012</strain>
    </source>
</reference>
<organism evidence="13 14">
    <name type="scientific">Acetanaerobacterium elongatum</name>
    <dbReference type="NCBI Taxonomy" id="258515"/>
    <lineage>
        <taxon>Bacteria</taxon>
        <taxon>Bacillati</taxon>
        <taxon>Bacillota</taxon>
        <taxon>Clostridia</taxon>
        <taxon>Eubacteriales</taxon>
        <taxon>Oscillospiraceae</taxon>
        <taxon>Acetanaerobacterium</taxon>
    </lineage>
</organism>
<dbReference type="CDD" id="cd00082">
    <property type="entry name" value="HisKA"/>
    <property type="match status" value="1"/>
</dbReference>
<evidence type="ECO:0000256" key="9">
    <source>
        <dbReference type="ARBA" id="ARBA00023012"/>
    </source>
</evidence>
<dbReference type="InterPro" id="IPR005467">
    <property type="entry name" value="His_kinase_dom"/>
</dbReference>
<evidence type="ECO:0000256" key="6">
    <source>
        <dbReference type="ARBA" id="ARBA00022692"/>
    </source>
</evidence>
<comment type="subcellular location">
    <subcellularLocation>
        <location evidence="2">Membrane</location>
    </subcellularLocation>
</comment>
<dbReference type="SUPFAM" id="SSF55874">
    <property type="entry name" value="ATPase domain of HSP90 chaperone/DNA topoisomerase II/histidine kinase"/>
    <property type="match status" value="1"/>
</dbReference>
<dbReference type="InterPro" id="IPR003594">
    <property type="entry name" value="HATPase_dom"/>
</dbReference>
<evidence type="ECO:0000313" key="14">
    <source>
        <dbReference type="Proteomes" id="UP000199182"/>
    </source>
</evidence>
<accession>A0A1G9WBN9</accession>
<evidence type="ECO:0000256" key="11">
    <source>
        <dbReference type="SAM" id="Phobius"/>
    </source>
</evidence>
<dbReference type="SMART" id="SM00387">
    <property type="entry name" value="HATPase_c"/>
    <property type="match status" value="1"/>
</dbReference>
<dbReference type="PROSITE" id="PS50109">
    <property type="entry name" value="HIS_KIN"/>
    <property type="match status" value="1"/>
</dbReference>
<evidence type="ECO:0000256" key="8">
    <source>
        <dbReference type="ARBA" id="ARBA00022989"/>
    </source>
</evidence>
<gene>
    <name evidence="13" type="ORF">SAMN05192585_10598</name>
</gene>
<dbReference type="RefSeq" id="WP_092638287.1">
    <property type="nucleotide sequence ID" value="NZ_FNID01000005.1"/>
</dbReference>
<dbReference type="CDD" id="cd00075">
    <property type="entry name" value="HATPase"/>
    <property type="match status" value="1"/>
</dbReference>
<dbReference type="Pfam" id="PF00512">
    <property type="entry name" value="HisKA"/>
    <property type="match status" value="1"/>
</dbReference>
<keyword evidence="14" id="KW-1185">Reference proteome</keyword>
<keyword evidence="4" id="KW-0597">Phosphoprotein</keyword>
<dbReference type="Proteomes" id="UP000199182">
    <property type="component" value="Unassembled WGS sequence"/>
</dbReference>
<sequence length="428" mass="47322">MLCRLRRRLTIIFTVLTGVVLGATLSITYLMAQQQYSSSMDMLHQNTVTSIVIKLQTERSIKDLWLATLETDSRSIIHIEDKGVALHFQGSWKTATDRSILIGLAKAEAEKQGVSLTGTPHSSLYAQQLDFALKGQSGEPYKVTVVRIPIQYGWYNLVLLEDISARSQHLVNLLLLYIGLGVIGILALYTVNWFIAGLAIRPTAEAIREQSDFVAAASHELRNPLAVINANIFAARQQPEEATRFLEIAQRETERLARLVNDLFLLAGSDAKTWSLSPKPVETDTLCIEVYEQMRLLASQKGHVLQLCLPEEVLPAINADKERLVQLLVILLSNAMDYAPAGTPILLKAELLHRNVQLSVVDHGPGIPDEAKRKVFERFYRMEKSRTDKAHFGLGLSVAKELAALHGGTLTLTDTPGGGATFIVTLPL</sequence>
<dbReference type="InterPro" id="IPR036890">
    <property type="entry name" value="HATPase_C_sf"/>
</dbReference>
<proteinExistence type="predicted"/>
<name>A0A1G9WBN9_9FIRM</name>
<dbReference type="Gene3D" id="1.10.287.130">
    <property type="match status" value="1"/>
</dbReference>
<evidence type="ECO:0000256" key="2">
    <source>
        <dbReference type="ARBA" id="ARBA00004370"/>
    </source>
</evidence>
<dbReference type="InterPro" id="IPR050428">
    <property type="entry name" value="TCS_sensor_his_kinase"/>
</dbReference>
<evidence type="ECO:0000313" key="13">
    <source>
        <dbReference type="EMBL" id="SDM81737.1"/>
    </source>
</evidence>
<evidence type="ECO:0000256" key="4">
    <source>
        <dbReference type="ARBA" id="ARBA00022553"/>
    </source>
</evidence>
<dbReference type="EMBL" id="FNID01000005">
    <property type="protein sequence ID" value="SDM81737.1"/>
    <property type="molecule type" value="Genomic_DNA"/>
</dbReference>
<evidence type="ECO:0000256" key="3">
    <source>
        <dbReference type="ARBA" id="ARBA00012438"/>
    </source>
</evidence>
<evidence type="ECO:0000256" key="7">
    <source>
        <dbReference type="ARBA" id="ARBA00022777"/>
    </source>
</evidence>
<keyword evidence="8 11" id="KW-1133">Transmembrane helix</keyword>
<dbReference type="STRING" id="258515.SAMN05192585_10598"/>
<evidence type="ECO:0000256" key="5">
    <source>
        <dbReference type="ARBA" id="ARBA00022679"/>
    </source>
</evidence>